<protein>
    <submittedName>
        <fullName evidence="2">Uncharacterized protein</fullName>
    </submittedName>
</protein>
<organism evidence="2 3">
    <name type="scientific">Streptomyces brasiliensis</name>
    <dbReference type="NCBI Taxonomy" id="1954"/>
    <lineage>
        <taxon>Bacteria</taxon>
        <taxon>Bacillati</taxon>
        <taxon>Actinomycetota</taxon>
        <taxon>Actinomycetes</taxon>
        <taxon>Kitasatosporales</taxon>
        <taxon>Streptomycetaceae</taxon>
        <taxon>Streptomyces</taxon>
    </lineage>
</organism>
<gene>
    <name evidence="2" type="ORF">GCM10010121_035980</name>
</gene>
<dbReference type="RefSeq" id="WP_189312195.1">
    <property type="nucleotide sequence ID" value="NZ_BMQA01000010.1"/>
</dbReference>
<dbReference type="EMBL" id="BMQA01000010">
    <property type="protein sequence ID" value="GGJ21800.1"/>
    <property type="molecule type" value="Genomic_DNA"/>
</dbReference>
<reference evidence="2" key="2">
    <citation type="submission" date="2020-09" db="EMBL/GenBank/DDBJ databases">
        <authorList>
            <person name="Sun Q."/>
            <person name="Ohkuma M."/>
        </authorList>
    </citation>
    <scope>NUCLEOTIDE SEQUENCE</scope>
    <source>
        <strain evidence="2">JCM 3086</strain>
    </source>
</reference>
<evidence type="ECO:0000313" key="2">
    <source>
        <dbReference type="EMBL" id="GGJ21800.1"/>
    </source>
</evidence>
<reference evidence="2" key="1">
    <citation type="journal article" date="2014" name="Int. J. Syst. Evol. Microbiol.">
        <title>Complete genome sequence of Corynebacterium casei LMG S-19264T (=DSM 44701T), isolated from a smear-ripened cheese.</title>
        <authorList>
            <consortium name="US DOE Joint Genome Institute (JGI-PGF)"/>
            <person name="Walter F."/>
            <person name="Albersmeier A."/>
            <person name="Kalinowski J."/>
            <person name="Ruckert C."/>
        </authorList>
    </citation>
    <scope>NUCLEOTIDE SEQUENCE</scope>
    <source>
        <strain evidence="2">JCM 3086</strain>
    </source>
</reference>
<dbReference type="Proteomes" id="UP000657574">
    <property type="component" value="Unassembled WGS sequence"/>
</dbReference>
<dbReference type="AlphaFoldDB" id="A0A917KQL4"/>
<evidence type="ECO:0000256" key="1">
    <source>
        <dbReference type="SAM" id="MobiDB-lite"/>
    </source>
</evidence>
<proteinExistence type="predicted"/>
<keyword evidence="3" id="KW-1185">Reference proteome</keyword>
<evidence type="ECO:0000313" key="3">
    <source>
        <dbReference type="Proteomes" id="UP000657574"/>
    </source>
</evidence>
<accession>A0A917KQL4</accession>
<name>A0A917KQL4_9ACTN</name>
<feature type="region of interest" description="Disordered" evidence="1">
    <location>
        <begin position="1"/>
        <end position="21"/>
    </location>
</feature>
<sequence>MSTYNFHGNADGSRGYGDHDGDDRVGINNGALLRVAEQLVERLRSENPALIGYAEIIRDELTQAAPDGRGANHGRIRSSLETIGVGVSAGTGSLVLVQQLTHVLGL</sequence>
<comment type="caution">
    <text evidence="2">The sequence shown here is derived from an EMBL/GenBank/DDBJ whole genome shotgun (WGS) entry which is preliminary data.</text>
</comment>